<protein>
    <submittedName>
        <fullName evidence="2">Uncharacterized protein</fullName>
    </submittedName>
</protein>
<organism evidence="1 2">
    <name type="scientific">Panagrolaimus sp. JU765</name>
    <dbReference type="NCBI Taxonomy" id="591449"/>
    <lineage>
        <taxon>Eukaryota</taxon>
        <taxon>Metazoa</taxon>
        <taxon>Ecdysozoa</taxon>
        <taxon>Nematoda</taxon>
        <taxon>Chromadorea</taxon>
        <taxon>Rhabditida</taxon>
        <taxon>Tylenchina</taxon>
        <taxon>Panagrolaimomorpha</taxon>
        <taxon>Panagrolaimoidea</taxon>
        <taxon>Panagrolaimidae</taxon>
        <taxon>Panagrolaimus</taxon>
    </lineage>
</organism>
<sequence>MANVQDFDEMISKKQQYVQELEESLRKMKVVGNPGDHATRRKIKTMEKKLLKKKTNVLKLQSQKNRLLNPVSLCPDLYFDVLVNAIASQSSVSGVKKINIFEYAKVGEEGVAAVCQLLKKAERLTLSNSICFGFSSLRIGQYFLDARLAPQIALENFIRNAAPNLSFVEFNYGSEKYSDAFFDALSKESNQTILEIHNLPKVNDITKLALENLAQKKVLVSKFERFFSVISRIFSTTTKLTVDFNDTNYFYYGFEASIVEIKESMKKATQKEINMNLCIRTDVTDKLIQLLNGRKIGDKTYEWKPESDEKKVLKFIFDDYDYDDHEYDDLDYGYSYSSSSSDDVYYDS</sequence>
<name>A0AC34R2T3_9BILA</name>
<evidence type="ECO:0000313" key="2">
    <source>
        <dbReference type="WBParaSite" id="JU765_v2.g2783.t1"/>
    </source>
</evidence>
<dbReference type="Proteomes" id="UP000887576">
    <property type="component" value="Unplaced"/>
</dbReference>
<accession>A0AC34R2T3</accession>
<evidence type="ECO:0000313" key="1">
    <source>
        <dbReference type="Proteomes" id="UP000887576"/>
    </source>
</evidence>
<proteinExistence type="predicted"/>
<reference evidence="2" key="1">
    <citation type="submission" date="2022-11" db="UniProtKB">
        <authorList>
            <consortium name="WormBaseParasite"/>
        </authorList>
    </citation>
    <scope>IDENTIFICATION</scope>
</reference>
<dbReference type="WBParaSite" id="JU765_v2.g2783.t1">
    <property type="protein sequence ID" value="JU765_v2.g2783.t1"/>
    <property type="gene ID" value="JU765_v2.g2783"/>
</dbReference>